<organism evidence="1 2">
    <name type="scientific">Monoraphidium neglectum</name>
    <dbReference type="NCBI Taxonomy" id="145388"/>
    <lineage>
        <taxon>Eukaryota</taxon>
        <taxon>Viridiplantae</taxon>
        <taxon>Chlorophyta</taxon>
        <taxon>core chlorophytes</taxon>
        <taxon>Chlorophyceae</taxon>
        <taxon>CS clade</taxon>
        <taxon>Sphaeropleales</taxon>
        <taxon>Selenastraceae</taxon>
        <taxon>Monoraphidium</taxon>
    </lineage>
</organism>
<dbReference type="OrthoDB" id="8062037at2759"/>
<dbReference type="KEGG" id="mng:MNEG_12756"/>
<protein>
    <submittedName>
        <fullName evidence="1">Uncharacterized protein</fullName>
    </submittedName>
</protein>
<name>A0A0D2MJU1_9CHLO</name>
<dbReference type="Proteomes" id="UP000054498">
    <property type="component" value="Unassembled WGS sequence"/>
</dbReference>
<evidence type="ECO:0000313" key="1">
    <source>
        <dbReference type="EMBL" id="KIY95205.1"/>
    </source>
</evidence>
<reference evidence="1 2" key="1">
    <citation type="journal article" date="2013" name="BMC Genomics">
        <title>Reconstruction of the lipid metabolism for the microalga Monoraphidium neglectum from its genome sequence reveals characteristics suitable for biofuel production.</title>
        <authorList>
            <person name="Bogen C."/>
            <person name="Al-Dilaimi A."/>
            <person name="Albersmeier A."/>
            <person name="Wichmann J."/>
            <person name="Grundmann M."/>
            <person name="Rupp O."/>
            <person name="Lauersen K.J."/>
            <person name="Blifernez-Klassen O."/>
            <person name="Kalinowski J."/>
            <person name="Goesmann A."/>
            <person name="Mussgnug J.H."/>
            <person name="Kruse O."/>
        </authorList>
    </citation>
    <scope>NUCLEOTIDE SEQUENCE [LARGE SCALE GENOMIC DNA]</scope>
    <source>
        <strain evidence="1 2">SAG 48.87</strain>
    </source>
</reference>
<dbReference type="EMBL" id="KK103634">
    <property type="protein sequence ID" value="KIY95205.1"/>
    <property type="molecule type" value="Genomic_DNA"/>
</dbReference>
<dbReference type="GeneID" id="25730150"/>
<proteinExistence type="predicted"/>
<gene>
    <name evidence="1" type="ORF">MNEG_12756</name>
</gene>
<keyword evidence="2" id="KW-1185">Reference proteome</keyword>
<dbReference type="AlphaFoldDB" id="A0A0D2MJU1"/>
<sequence length="244" mass="27294">MKLIVAAAVAFVVWQALPIEWAPAPITWVLASAAAWTAHLQLRSRVRPWGGPLTEGEKLLVGWGYGSCVFLMALLEEDPSFQGWGDVYFFCGRDMQYCTCDFRWNKIGWFKAAVLWNFVLSSALGAQRLLVQLALNGFLPGEESVTFESFVSVCWRLVPYYLNQWEAKWGAECTSMMFELPHFATELLIVLPFVQILVKRLKILAASHVSAQLPPGQPGMRLAKLLFAPDVMAGRCFGVCRAEA</sequence>
<dbReference type="RefSeq" id="XP_013894225.1">
    <property type="nucleotide sequence ID" value="XM_014038771.1"/>
</dbReference>
<accession>A0A0D2MJU1</accession>
<dbReference type="STRING" id="145388.A0A0D2MJU1"/>
<evidence type="ECO:0000313" key="2">
    <source>
        <dbReference type="Proteomes" id="UP000054498"/>
    </source>
</evidence>